<protein>
    <submittedName>
        <fullName evidence="2">Tripartite ATP-independent transporter solute receptor, DctP family</fullName>
    </submittedName>
</protein>
<dbReference type="PANTHER" id="PTHR33376">
    <property type="match status" value="1"/>
</dbReference>
<dbReference type="GO" id="GO:0030288">
    <property type="term" value="C:outer membrane-bounded periplasmic space"/>
    <property type="evidence" value="ECO:0007669"/>
    <property type="project" value="InterPro"/>
</dbReference>
<dbReference type="InterPro" id="IPR018389">
    <property type="entry name" value="DctP_fam"/>
</dbReference>
<dbReference type="InterPro" id="IPR004682">
    <property type="entry name" value="TRAP_DctP"/>
</dbReference>
<name>A0A1H1HDJ3_9BURK</name>
<accession>A0A1H1HDJ3</accession>
<sequence length="343" mass="37715">MKSFFSARRAWRTMMVGTLLAAGVVVASVARADEPIVMKLGHTLAPDNHYQLTAQVFAKEVAQRTHGKVKIEIFPQSQLGGEVQMAQALRTGTQELMISAQAPIGNTIKQWQIFDTPYLFSSIDDANRLLQGPVGRKFLDMMPAVNMIGLTWLSVGERNLFTAKKPVGSLDDMKDMKVRVMQSRGYIAGYKALGANPTPLPYNQLFLALSQGLVDGGDTSPEQFIQDKFSDVAKHYYLTHVNYLPVVLAISKSAWTRLSPDEQQAFHAAAAVAADYDMKEYKHEYDDALATMKKNGTQVTEINTVPWAAATARAREGLLSDIPDGQALYQEIKAADKSAVASK</sequence>
<dbReference type="PIRSF" id="PIRSF006470">
    <property type="entry name" value="DctB"/>
    <property type="match status" value="1"/>
</dbReference>
<keyword evidence="1" id="KW-0732">Signal</keyword>
<dbReference type="PANTHER" id="PTHR33376:SF2">
    <property type="entry name" value="DICARBOXYLATE-BINDING PERIPLASMIC PROTEIN"/>
    <property type="match status" value="1"/>
</dbReference>
<gene>
    <name evidence="2" type="ORF">SAMN05445850_3472</name>
</gene>
<dbReference type="STRING" id="157910.SAMN05445850_3472"/>
<dbReference type="Gene3D" id="3.40.190.170">
    <property type="entry name" value="Bacterial extracellular solute-binding protein, family 7"/>
    <property type="match status" value="1"/>
</dbReference>
<dbReference type="GO" id="GO:0030246">
    <property type="term" value="F:carbohydrate binding"/>
    <property type="evidence" value="ECO:0007669"/>
    <property type="project" value="TreeGrafter"/>
</dbReference>
<dbReference type="AlphaFoldDB" id="A0A1H1HDJ3"/>
<dbReference type="Pfam" id="PF03480">
    <property type="entry name" value="DctP"/>
    <property type="match status" value="1"/>
</dbReference>
<dbReference type="EMBL" id="FNKX01000001">
    <property type="protein sequence ID" value="SDR23419.1"/>
    <property type="molecule type" value="Genomic_DNA"/>
</dbReference>
<evidence type="ECO:0000256" key="1">
    <source>
        <dbReference type="ARBA" id="ARBA00022729"/>
    </source>
</evidence>
<evidence type="ECO:0000313" key="2">
    <source>
        <dbReference type="EMBL" id="SDR23419.1"/>
    </source>
</evidence>
<dbReference type="Proteomes" id="UP000199365">
    <property type="component" value="Unassembled WGS sequence"/>
</dbReference>
<dbReference type="NCBIfam" id="TIGR00787">
    <property type="entry name" value="dctP"/>
    <property type="match status" value="1"/>
</dbReference>
<organism evidence="2 3">
    <name type="scientific">Paraburkholderia tuberum</name>
    <dbReference type="NCBI Taxonomy" id="157910"/>
    <lineage>
        <taxon>Bacteria</taxon>
        <taxon>Pseudomonadati</taxon>
        <taxon>Pseudomonadota</taxon>
        <taxon>Betaproteobacteria</taxon>
        <taxon>Burkholderiales</taxon>
        <taxon>Burkholderiaceae</taxon>
        <taxon>Paraburkholderia</taxon>
    </lineage>
</organism>
<reference evidence="3" key="1">
    <citation type="submission" date="2016-10" db="EMBL/GenBank/DDBJ databases">
        <authorList>
            <person name="Varghese N."/>
            <person name="Submissions S."/>
        </authorList>
    </citation>
    <scope>NUCLEOTIDE SEQUENCE [LARGE SCALE GENOMIC DNA]</scope>
    <source>
        <strain evidence="3">DUS833</strain>
    </source>
</reference>
<dbReference type="CDD" id="cd13603">
    <property type="entry name" value="PBP2_TRAP_Siap_TeaA_like"/>
    <property type="match status" value="1"/>
</dbReference>
<keyword evidence="2" id="KW-0675">Receptor</keyword>
<dbReference type="NCBIfam" id="NF037995">
    <property type="entry name" value="TRAP_S1"/>
    <property type="match status" value="1"/>
</dbReference>
<dbReference type="InterPro" id="IPR038404">
    <property type="entry name" value="TRAP_DctP_sf"/>
</dbReference>
<keyword evidence="3" id="KW-1185">Reference proteome</keyword>
<proteinExistence type="predicted"/>
<evidence type="ECO:0000313" key="3">
    <source>
        <dbReference type="Proteomes" id="UP000199365"/>
    </source>
</evidence>
<dbReference type="GO" id="GO:0055085">
    <property type="term" value="P:transmembrane transport"/>
    <property type="evidence" value="ECO:0007669"/>
    <property type="project" value="InterPro"/>
</dbReference>